<evidence type="ECO:0000313" key="10">
    <source>
        <dbReference type="Proteomes" id="UP001458880"/>
    </source>
</evidence>
<feature type="domain" description="Kinesin motor" evidence="8">
    <location>
        <begin position="28"/>
        <end position="388"/>
    </location>
</feature>
<feature type="compositionally biased region" description="Basic and acidic residues" evidence="7">
    <location>
        <begin position="574"/>
        <end position="584"/>
    </location>
</feature>
<comment type="subcellular location">
    <subcellularLocation>
        <location evidence="1">Cytoplasm</location>
        <location evidence="1">Cytoskeleton</location>
    </subcellularLocation>
</comment>
<keyword evidence="2 5" id="KW-0547">Nucleotide-binding</keyword>
<proteinExistence type="inferred from homology"/>
<evidence type="ECO:0000313" key="9">
    <source>
        <dbReference type="EMBL" id="KAK9743792.1"/>
    </source>
</evidence>
<dbReference type="GO" id="GO:0007018">
    <property type="term" value="P:microtubule-based movement"/>
    <property type="evidence" value="ECO:0007669"/>
    <property type="project" value="InterPro"/>
</dbReference>
<dbReference type="GO" id="GO:0003777">
    <property type="term" value="F:microtubule motor activity"/>
    <property type="evidence" value="ECO:0007669"/>
    <property type="project" value="InterPro"/>
</dbReference>
<keyword evidence="4" id="KW-0963">Cytoplasm</keyword>
<feature type="region of interest" description="Disordered" evidence="7">
    <location>
        <begin position="574"/>
        <end position="608"/>
    </location>
</feature>
<dbReference type="SMART" id="SM00129">
    <property type="entry name" value="KISc"/>
    <property type="match status" value="1"/>
</dbReference>
<keyword evidence="4" id="KW-0206">Cytoskeleton</keyword>
<feature type="coiled-coil region" evidence="6">
    <location>
        <begin position="800"/>
        <end position="827"/>
    </location>
</feature>
<dbReference type="Proteomes" id="UP001458880">
    <property type="component" value="Unassembled WGS sequence"/>
</dbReference>
<feature type="region of interest" description="Disordered" evidence="7">
    <location>
        <begin position="490"/>
        <end position="558"/>
    </location>
</feature>
<reference evidence="9 10" key="1">
    <citation type="journal article" date="2024" name="BMC Genomics">
        <title>De novo assembly and annotation of Popillia japonica's genome with initial clues to its potential as an invasive pest.</title>
        <authorList>
            <person name="Cucini C."/>
            <person name="Boschi S."/>
            <person name="Funari R."/>
            <person name="Cardaioli E."/>
            <person name="Iannotti N."/>
            <person name="Marturano G."/>
            <person name="Paoli F."/>
            <person name="Bruttini M."/>
            <person name="Carapelli A."/>
            <person name="Frati F."/>
            <person name="Nardi F."/>
        </authorList>
    </citation>
    <scope>NUCLEOTIDE SEQUENCE [LARGE SCALE GENOMIC DNA]</scope>
    <source>
        <strain evidence="9">DMR45628</strain>
    </source>
</reference>
<comment type="similarity">
    <text evidence="5">Belongs to the TRAFAC class myosin-kinesin ATPase superfamily. Kinesin family.</text>
</comment>
<feature type="compositionally biased region" description="Basic and acidic residues" evidence="7">
    <location>
        <begin position="519"/>
        <end position="535"/>
    </location>
</feature>
<dbReference type="GO" id="GO:0016887">
    <property type="term" value="F:ATP hydrolysis activity"/>
    <property type="evidence" value="ECO:0007669"/>
    <property type="project" value="TreeGrafter"/>
</dbReference>
<accession>A0AAW1M427</accession>
<evidence type="ECO:0000256" key="4">
    <source>
        <dbReference type="ARBA" id="ARBA00023212"/>
    </source>
</evidence>
<dbReference type="PROSITE" id="PS50067">
    <property type="entry name" value="KINESIN_MOTOR_2"/>
    <property type="match status" value="1"/>
</dbReference>
<gene>
    <name evidence="9" type="ORF">QE152_g8345</name>
</gene>
<dbReference type="EMBL" id="JASPKY010000066">
    <property type="protein sequence ID" value="KAK9743792.1"/>
    <property type="molecule type" value="Genomic_DNA"/>
</dbReference>
<dbReference type="GO" id="GO:0005871">
    <property type="term" value="C:kinesin complex"/>
    <property type="evidence" value="ECO:0007669"/>
    <property type="project" value="TreeGrafter"/>
</dbReference>
<dbReference type="GO" id="GO:0005524">
    <property type="term" value="F:ATP binding"/>
    <property type="evidence" value="ECO:0007669"/>
    <property type="project" value="UniProtKB-UniRule"/>
</dbReference>
<dbReference type="PRINTS" id="PR00380">
    <property type="entry name" value="KINESINHEAVY"/>
</dbReference>
<dbReference type="InterPro" id="IPR027417">
    <property type="entry name" value="P-loop_NTPase"/>
</dbReference>
<feature type="coiled-coil region" evidence="6">
    <location>
        <begin position="631"/>
        <end position="665"/>
    </location>
</feature>
<dbReference type="SUPFAM" id="SSF52540">
    <property type="entry name" value="P-loop containing nucleoside triphosphate hydrolases"/>
    <property type="match status" value="1"/>
</dbReference>
<evidence type="ECO:0000256" key="3">
    <source>
        <dbReference type="ARBA" id="ARBA00022840"/>
    </source>
</evidence>
<evidence type="ECO:0000256" key="2">
    <source>
        <dbReference type="ARBA" id="ARBA00022741"/>
    </source>
</evidence>
<dbReference type="AlphaFoldDB" id="A0AAW1M427"/>
<keyword evidence="5" id="KW-0505">Motor protein</keyword>
<evidence type="ECO:0000259" key="8">
    <source>
        <dbReference type="PROSITE" id="PS50067"/>
    </source>
</evidence>
<keyword evidence="10" id="KW-1185">Reference proteome</keyword>
<evidence type="ECO:0000256" key="5">
    <source>
        <dbReference type="PROSITE-ProRule" id="PRU00283"/>
    </source>
</evidence>
<dbReference type="Pfam" id="PF00225">
    <property type="entry name" value="Kinesin"/>
    <property type="match status" value="1"/>
</dbReference>
<feature type="binding site" evidence="5">
    <location>
        <begin position="115"/>
        <end position="122"/>
    </location>
    <ligand>
        <name>ATP</name>
        <dbReference type="ChEBI" id="CHEBI:30616"/>
    </ligand>
</feature>
<dbReference type="PANTHER" id="PTHR24115">
    <property type="entry name" value="KINESIN-RELATED"/>
    <property type="match status" value="1"/>
</dbReference>
<dbReference type="Gene3D" id="3.40.850.10">
    <property type="entry name" value="Kinesin motor domain"/>
    <property type="match status" value="1"/>
</dbReference>
<keyword evidence="3 5" id="KW-0067">ATP-binding</keyword>
<dbReference type="PANTHER" id="PTHR24115:SF191">
    <property type="entry name" value="KINESIN-LIKE PROTEIN KIF9"/>
    <property type="match status" value="1"/>
</dbReference>
<feature type="compositionally biased region" description="Low complexity" evidence="7">
    <location>
        <begin position="499"/>
        <end position="511"/>
    </location>
</feature>
<dbReference type="InterPro" id="IPR036961">
    <property type="entry name" value="Kinesin_motor_dom_sf"/>
</dbReference>
<protein>
    <submittedName>
        <fullName evidence="9">Kinesin motor domain</fullName>
    </submittedName>
</protein>
<comment type="caution">
    <text evidence="9">The sequence shown here is derived from an EMBL/GenBank/DDBJ whole genome shotgun (WGS) entry which is preliminary data.</text>
</comment>
<name>A0AAW1M427_POPJA</name>
<organism evidence="9 10">
    <name type="scientific">Popillia japonica</name>
    <name type="common">Japanese beetle</name>
    <dbReference type="NCBI Taxonomy" id="7064"/>
    <lineage>
        <taxon>Eukaryota</taxon>
        <taxon>Metazoa</taxon>
        <taxon>Ecdysozoa</taxon>
        <taxon>Arthropoda</taxon>
        <taxon>Hexapoda</taxon>
        <taxon>Insecta</taxon>
        <taxon>Pterygota</taxon>
        <taxon>Neoptera</taxon>
        <taxon>Endopterygota</taxon>
        <taxon>Coleoptera</taxon>
        <taxon>Polyphaga</taxon>
        <taxon>Scarabaeiformia</taxon>
        <taxon>Scarabaeidae</taxon>
        <taxon>Rutelinae</taxon>
        <taxon>Popillia</taxon>
    </lineage>
</organism>
<sequence>MSDYRKAKYHEAREKPTMVKRLELKCKNAKVYFRILPLPKICWENVKVLDDKETIYVRYRQEIEATINVERPSYWCFKTDGVFYNNTQSEVYDTIVPELLEHVIKGRHGIIFCFGQTGTGKSLTTIGIENSYEDRGIIPRLITNLFGLRDEFKNTFKMCFKLSYIEATRTHIRDLLKVEETNYDIHSINEVSSQYFTNEPDMLKAVYKAEGRKTLSRNTAYNSHVANSVLTIIVISKHVNDRNTAYNSHVANSVLTIIVISKHVNDSSLVKTYSKIHIVDLAGADTIHIVDLAGADTVGNKPSMEKNVAEIATGNLAKSQLEQFLLVLIENIPEQIIVKQRLNILIHYLKDCLNASSMLRFIGHIRVDDENLLITLSMLRFGQIVRGLKPKRMHMYKCDDAKTKIKYLEDELRQIKRQKDIDSMIRNEDLRDNLSDERINQLRCLAEDYLQNRVDEIAVISLADIQTILQVFKTLFKQLESEKSMALDSGPVRYDAYPSRRSSSKSVLSQKSSRKQSGKSRDSLRQSRPIKEKVCKSVRSLTARSVSRGSNKSGENKADVIPLSRLDVLNNVKSKESLTKEKSTKRSKILRKPSGSRRKSSTDSQHEKILEETMFLPEVLPSPSDAWRSFIESDLYDYKELKEQIDEHECQIKRLNARYVNGEVKKLKTLREWLDLCEGKLCQLKRQQELVGTVERNEQGDIIRSEQQIACDEMVYNGKQQLVQQQETCLTIQTELQLYLQLYNEKKKKIDESFDAFCAEKYQTAVSIDNRSNESEVAVYTLNKNNDDPLLTQESLEIVKDEKINKLHAENNEYEQLKLLAAKQREQMLRQQYLNRRWVRSCRNQMK</sequence>
<dbReference type="GO" id="GO:0008017">
    <property type="term" value="F:microtubule binding"/>
    <property type="evidence" value="ECO:0007669"/>
    <property type="project" value="InterPro"/>
</dbReference>
<feature type="compositionally biased region" description="Basic residues" evidence="7">
    <location>
        <begin position="585"/>
        <end position="599"/>
    </location>
</feature>
<evidence type="ECO:0000256" key="7">
    <source>
        <dbReference type="SAM" id="MobiDB-lite"/>
    </source>
</evidence>
<dbReference type="InterPro" id="IPR001752">
    <property type="entry name" value="Kinesin_motor_dom"/>
</dbReference>
<evidence type="ECO:0000256" key="1">
    <source>
        <dbReference type="ARBA" id="ARBA00004245"/>
    </source>
</evidence>
<dbReference type="GO" id="GO:0005874">
    <property type="term" value="C:microtubule"/>
    <property type="evidence" value="ECO:0007669"/>
    <property type="project" value="TreeGrafter"/>
</dbReference>
<dbReference type="InterPro" id="IPR027640">
    <property type="entry name" value="Kinesin-like_fam"/>
</dbReference>
<evidence type="ECO:0000256" key="6">
    <source>
        <dbReference type="SAM" id="Coils"/>
    </source>
</evidence>
<feature type="compositionally biased region" description="Polar residues" evidence="7">
    <location>
        <begin position="539"/>
        <end position="553"/>
    </location>
</feature>
<keyword evidence="6" id="KW-0175">Coiled coil</keyword>